<reference evidence="2" key="1">
    <citation type="submission" date="2021-04" db="EMBL/GenBank/DDBJ databases">
        <title>Complete genome sequence for Sulfitobacter sp. strain JK7-1.</title>
        <authorList>
            <person name="Park S.-J."/>
        </authorList>
    </citation>
    <scope>NUCLEOTIDE SEQUENCE</scope>
    <source>
        <strain evidence="2">JK7-1</strain>
    </source>
</reference>
<evidence type="ECO:0000313" key="2">
    <source>
        <dbReference type="EMBL" id="QUJ78109.1"/>
    </source>
</evidence>
<keyword evidence="3" id="KW-1185">Reference proteome</keyword>
<dbReference type="EMBL" id="CP073582">
    <property type="protein sequence ID" value="QUJ78109.1"/>
    <property type="molecule type" value="Genomic_DNA"/>
</dbReference>
<protein>
    <submittedName>
        <fullName evidence="2">Uncharacterized protein</fullName>
    </submittedName>
</protein>
<name>A0A975PNU1_9RHOB</name>
<dbReference type="RefSeq" id="WP_212706301.1">
    <property type="nucleotide sequence ID" value="NZ_CP073582.1"/>
</dbReference>
<keyword evidence="1" id="KW-0732">Signal</keyword>
<gene>
    <name evidence="2" type="ORF">KDD17_17360</name>
</gene>
<evidence type="ECO:0000256" key="1">
    <source>
        <dbReference type="SAM" id="SignalP"/>
    </source>
</evidence>
<evidence type="ECO:0000313" key="3">
    <source>
        <dbReference type="Proteomes" id="UP000683291"/>
    </source>
</evidence>
<sequence>MDFTTLCVMFFRMIRHFIICVALCAGSGAGAFALSVAHERSFAASLASYQIATRGPSIPDAEPVQARYVMPTPVAPIARTLPKQAPVIPAAAFAPSHAEPDAAAPEEHMIVKRPRQRPGVTAQKTANFAPVVFPKINRVPSVPQARKNAPTRVAIARPSVRAGRGPIRAPDFLIGVYR</sequence>
<feature type="signal peptide" evidence="1">
    <location>
        <begin position="1"/>
        <end position="33"/>
    </location>
</feature>
<dbReference type="AlphaFoldDB" id="A0A975PNU1"/>
<dbReference type="KEGG" id="sual:KDD17_17360"/>
<accession>A0A975PNU1</accession>
<dbReference type="Proteomes" id="UP000683291">
    <property type="component" value="Chromosome pJK7-1-1"/>
</dbReference>
<proteinExistence type="predicted"/>
<organism evidence="2 3">
    <name type="scientific">Sulfitobacter albidus</name>
    <dbReference type="NCBI Taxonomy" id="2829501"/>
    <lineage>
        <taxon>Bacteria</taxon>
        <taxon>Pseudomonadati</taxon>
        <taxon>Pseudomonadota</taxon>
        <taxon>Alphaproteobacteria</taxon>
        <taxon>Rhodobacterales</taxon>
        <taxon>Roseobacteraceae</taxon>
        <taxon>Sulfitobacter</taxon>
    </lineage>
</organism>
<feature type="chain" id="PRO_5036687699" evidence="1">
    <location>
        <begin position="34"/>
        <end position="178"/>
    </location>
</feature>